<keyword evidence="6" id="KW-0175">Coiled coil</keyword>
<evidence type="ECO:0000259" key="8">
    <source>
        <dbReference type="PROSITE" id="PS50157"/>
    </source>
</evidence>
<dbReference type="PROSITE" id="PS50157">
    <property type="entry name" value="ZINC_FINGER_C2H2_2"/>
    <property type="match status" value="2"/>
</dbReference>
<dbReference type="Proteomes" id="UP000249218">
    <property type="component" value="Unassembled WGS sequence"/>
</dbReference>
<sequence>MSTLQCTEILTVHILPEIKNQIKKPDEQLPCLDQQQLSNTNKKIRGPVVVMPVTKSSKLVKNLSVPNSTASDFEELIQPTAILSKASNDTAKSPVLISDPISDSTEELDEDIISNSEIYVQKPALLVKTNMDKISDEIKKTFQEHIKIPDIGVEEVIQYLEFEDYKTLAFLFDNDKSKSYVTGTEKDYELKLISRSEVQKFRNEQRSRHAYKWSVFKCELCIDQFPNSQELKEHSLQHEPPKKSKKTAPNNSRLASKIYKRKETIAVKCHHCEEFFTGKAALKAHVDSLTRNLSCATCRKKFSSRREFRKHVVWGHESDAVPKQEMDIEEIRTENEEYTTEVPETEMDIEEIKIEDEEFTSEVGEESEEIYTEVEFLKSEEDSDTDIDKIKLEIDDITTEEYIIS</sequence>
<feature type="compositionally biased region" description="Basic and acidic residues" evidence="7">
    <location>
        <begin position="232"/>
        <end position="242"/>
    </location>
</feature>
<evidence type="ECO:0000256" key="7">
    <source>
        <dbReference type="SAM" id="MobiDB-lite"/>
    </source>
</evidence>
<protein>
    <recommendedName>
        <fullName evidence="8">C2H2-type domain-containing protein</fullName>
    </recommendedName>
</protein>
<evidence type="ECO:0000256" key="6">
    <source>
        <dbReference type="SAM" id="Coils"/>
    </source>
</evidence>
<dbReference type="InterPro" id="IPR013087">
    <property type="entry name" value="Znf_C2H2_type"/>
</dbReference>
<dbReference type="PANTHER" id="PTHR24409">
    <property type="entry name" value="ZINC FINGER PROTEIN 142"/>
    <property type="match status" value="1"/>
</dbReference>
<evidence type="ECO:0000256" key="5">
    <source>
        <dbReference type="PROSITE-ProRule" id="PRU00042"/>
    </source>
</evidence>
<reference evidence="9 10" key="1">
    <citation type="journal article" date="2017" name="BMC Biol.">
        <title>Genomic innovations, transcriptional plasticity and gene loss underlying the evolution and divergence of two highly polyphagous and invasive Helicoverpa pest species.</title>
        <authorList>
            <person name="Pearce S.L."/>
            <person name="Clarke D.F."/>
            <person name="East P.D."/>
            <person name="Elfekih S."/>
            <person name="Gordon K.H."/>
            <person name="Jermiin L.S."/>
            <person name="McGaughran A."/>
            <person name="Oakeshott J.G."/>
            <person name="Papanikolaou A."/>
            <person name="Perera O.P."/>
            <person name="Rane R.V."/>
            <person name="Richards S."/>
            <person name="Tay W.T."/>
            <person name="Walsh T.K."/>
            <person name="Anderson A."/>
            <person name="Anderson C.J."/>
            <person name="Asgari S."/>
            <person name="Board P.G."/>
            <person name="Bretschneider A."/>
            <person name="Campbell P.M."/>
            <person name="Chertemps T."/>
            <person name="Christeller J.T."/>
            <person name="Coppin C.W."/>
            <person name="Downes S.J."/>
            <person name="Duan G."/>
            <person name="Farnsworth C.A."/>
            <person name="Good R.T."/>
            <person name="Han L.B."/>
            <person name="Han Y.C."/>
            <person name="Hatje K."/>
            <person name="Horne I."/>
            <person name="Huang Y.P."/>
            <person name="Hughes D.S."/>
            <person name="Jacquin-Joly E."/>
            <person name="James W."/>
            <person name="Jhangiani S."/>
            <person name="Kollmar M."/>
            <person name="Kuwar S.S."/>
            <person name="Li S."/>
            <person name="Liu N.Y."/>
            <person name="Maibeche M.T."/>
            <person name="Miller J.R."/>
            <person name="Montagne N."/>
            <person name="Perry T."/>
            <person name="Qu J."/>
            <person name="Song S.V."/>
            <person name="Sutton G.G."/>
            <person name="Vogel H."/>
            <person name="Walenz B.P."/>
            <person name="Xu W."/>
            <person name="Zhang H.J."/>
            <person name="Zou Z."/>
            <person name="Batterham P."/>
            <person name="Edwards O.R."/>
            <person name="Feyereisen R."/>
            <person name="Gibbs R.A."/>
            <person name="Heckel D.G."/>
            <person name="McGrath A."/>
            <person name="Robin C."/>
            <person name="Scherer S.E."/>
            <person name="Worley K.C."/>
            <person name="Wu Y.D."/>
        </authorList>
    </citation>
    <scope>NUCLEOTIDE SEQUENCE [LARGE SCALE GENOMIC DNA]</scope>
    <source>
        <strain evidence="9">Harm_GR_Male_#8</strain>
        <tissue evidence="9">Whole organism</tissue>
    </source>
</reference>
<keyword evidence="10" id="KW-1185">Reference proteome</keyword>
<feature type="region of interest" description="Disordered" evidence="7">
    <location>
        <begin position="232"/>
        <end position="253"/>
    </location>
</feature>
<gene>
    <name evidence="9" type="primary">HaOG216106</name>
    <name evidence="9" type="ORF">B5X24_HaOG216106</name>
</gene>
<feature type="domain" description="C2H2-type" evidence="8">
    <location>
        <begin position="293"/>
        <end position="321"/>
    </location>
</feature>
<dbReference type="OrthoDB" id="6354171at2759"/>
<dbReference type="GO" id="GO:0000981">
    <property type="term" value="F:DNA-binding transcription factor activity, RNA polymerase II-specific"/>
    <property type="evidence" value="ECO:0007669"/>
    <property type="project" value="TreeGrafter"/>
</dbReference>
<name>A0A2W1AZ97_HELAM</name>
<evidence type="ECO:0000313" key="10">
    <source>
        <dbReference type="Proteomes" id="UP000249218"/>
    </source>
</evidence>
<evidence type="ECO:0000313" key="9">
    <source>
        <dbReference type="EMBL" id="PZC70459.1"/>
    </source>
</evidence>
<accession>A0A2W1AZ97</accession>
<dbReference type="GO" id="GO:0005634">
    <property type="term" value="C:nucleus"/>
    <property type="evidence" value="ECO:0007669"/>
    <property type="project" value="TreeGrafter"/>
</dbReference>
<evidence type="ECO:0000256" key="1">
    <source>
        <dbReference type="ARBA" id="ARBA00022723"/>
    </source>
</evidence>
<evidence type="ECO:0000256" key="4">
    <source>
        <dbReference type="ARBA" id="ARBA00022833"/>
    </source>
</evidence>
<evidence type="ECO:0000256" key="3">
    <source>
        <dbReference type="ARBA" id="ARBA00022771"/>
    </source>
</evidence>
<keyword evidence="1" id="KW-0479">Metal-binding</keyword>
<evidence type="ECO:0000256" key="2">
    <source>
        <dbReference type="ARBA" id="ARBA00022737"/>
    </source>
</evidence>
<dbReference type="GO" id="GO:0000977">
    <property type="term" value="F:RNA polymerase II transcription regulatory region sequence-specific DNA binding"/>
    <property type="evidence" value="ECO:0007669"/>
    <property type="project" value="TreeGrafter"/>
</dbReference>
<organism evidence="9 10">
    <name type="scientific">Helicoverpa armigera</name>
    <name type="common">Cotton bollworm</name>
    <name type="synonym">Heliothis armigera</name>
    <dbReference type="NCBI Taxonomy" id="29058"/>
    <lineage>
        <taxon>Eukaryota</taxon>
        <taxon>Metazoa</taxon>
        <taxon>Ecdysozoa</taxon>
        <taxon>Arthropoda</taxon>
        <taxon>Hexapoda</taxon>
        <taxon>Insecta</taxon>
        <taxon>Pterygota</taxon>
        <taxon>Neoptera</taxon>
        <taxon>Endopterygota</taxon>
        <taxon>Lepidoptera</taxon>
        <taxon>Glossata</taxon>
        <taxon>Ditrysia</taxon>
        <taxon>Noctuoidea</taxon>
        <taxon>Noctuidae</taxon>
        <taxon>Heliothinae</taxon>
        <taxon>Helicoverpa</taxon>
    </lineage>
</organism>
<proteinExistence type="predicted"/>
<dbReference type="Gene3D" id="3.30.160.60">
    <property type="entry name" value="Classic Zinc Finger"/>
    <property type="match status" value="1"/>
</dbReference>
<dbReference type="GO" id="GO:0008270">
    <property type="term" value="F:zinc ion binding"/>
    <property type="evidence" value="ECO:0007669"/>
    <property type="project" value="UniProtKB-KW"/>
</dbReference>
<dbReference type="AlphaFoldDB" id="A0A2W1AZ97"/>
<dbReference type="SMART" id="SM00355">
    <property type="entry name" value="ZnF_C2H2"/>
    <property type="match status" value="3"/>
</dbReference>
<dbReference type="PANTHER" id="PTHR24409:SF295">
    <property type="entry name" value="AZ2-RELATED"/>
    <property type="match status" value="1"/>
</dbReference>
<keyword evidence="2" id="KW-0677">Repeat</keyword>
<feature type="coiled-coil region" evidence="6">
    <location>
        <begin position="321"/>
        <end position="355"/>
    </location>
</feature>
<dbReference type="EMBL" id="KZ150608">
    <property type="protein sequence ID" value="PZC70459.1"/>
    <property type="molecule type" value="Genomic_DNA"/>
</dbReference>
<keyword evidence="3 5" id="KW-0863">Zinc-finger</keyword>
<keyword evidence="4" id="KW-0862">Zinc</keyword>
<dbReference type="PROSITE" id="PS00028">
    <property type="entry name" value="ZINC_FINGER_C2H2_1"/>
    <property type="match status" value="2"/>
</dbReference>
<feature type="domain" description="C2H2-type" evidence="8">
    <location>
        <begin position="216"/>
        <end position="243"/>
    </location>
</feature>